<name>A0AAV7PQJ8_PLEWA</name>
<keyword evidence="2" id="KW-1185">Reference proteome</keyword>
<organism evidence="1 2">
    <name type="scientific">Pleurodeles waltl</name>
    <name type="common">Iberian ribbed newt</name>
    <dbReference type="NCBI Taxonomy" id="8319"/>
    <lineage>
        <taxon>Eukaryota</taxon>
        <taxon>Metazoa</taxon>
        <taxon>Chordata</taxon>
        <taxon>Craniata</taxon>
        <taxon>Vertebrata</taxon>
        <taxon>Euteleostomi</taxon>
        <taxon>Amphibia</taxon>
        <taxon>Batrachia</taxon>
        <taxon>Caudata</taxon>
        <taxon>Salamandroidea</taxon>
        <taxon>Salamandridae</taxon>
        <taxon>Pleurodelinae</taxon>
        <taxon>Pleurodeles</taxon>
    </lineage>
</organism>
<dbReference type="Proteomes" id="UP001066276">
    <property type="component" value="Chromosome 7"/>
</dbReference>
<evidence type="ECO:0000313" key="2">
    <source>
        <dbReference type="Proteomes" id="UP001066276"/>
    </source>
</evidence>
<dbReference type="EMBL" id="JANPWB010000011">
    <property type="protein sequence ID" value="KAJ1129607.1"/>
    <property type="molecule type" value="Genomic_DNA"/>
</dbReference>
<comment type="caution">
    <text evidence="1">The sequence shown here is derived from an EMBL/GenBank/DDBJ whole genome shotgun (WGS) entry which is preliminary data.</text>
</comment>
<gene>
    <name evidence="1" type="ORF">NDU88_007974</name>
</gene>
<evidence type="ECO:0000313" key="1">
    <source>
        <dbReference type="EMBL" id="KAJ1129607.1"/>
    </source>
</evidence>
<sequence>MRGYRRWWWRPGPPLIGPGLGSAAGPEPVQRMLWPHTGHRDRALALKWLFGVAAPGEADPLRCRAPHIVACRSRPTILLTPM</sequence>
<reference evidence="1" key="1">
    <citation type="journal article" date="2022" name="bioRxiv">
        <title>Sequencing and chromosome-scale assembly of the giantPleurodeles waltlgenome.</title>
        <authorList>
            <person name="Brown T."/>
            <person name="Elewa A."/>
            <person name="Iarovenko S."/>
            <person name="Subramanian E."/>
            <person name="Araus A.J."/>
            <person name="Petzold A."/>
            <person name="Susuki M."/>
            <person name="Suzuki K.-i.T."/>
            <person name="Hayashi T."/>
            <person name="Toyoda A."/>
            <person name="Oliveira C."/>
            <person name="Osipova E."/>
            <person name="Leigh N.D."/>
            <person name="Simon A."/>
            <person name="Yun M.H."/>
        </authorList>
    </citation>
    <scope>NUCLEOTIDE SEQUENCE</scope>
    <source>
        <strain evidence="1">20211129_DDA</strain>
        <tissue evidence="1">Liver</tissue>
    </source>
</reference>
<dbReference type="AlphaFoldDB" id="A0AAV7PQJ8"/>
<accession>A0AAV7PQJ8</accession>
<protein>
    <submittedName>
        <fullName evidence="1">Uncharacterized protein</fullName>
    </submittedName>
</protein>
<proteinExistence type="predicted"/>